<protein>
    <recommendedName>
        <fullName evidence="3">Kelch-type beta propeller</fullName>
    </recommendedName>
</protein>
<dbReference type="InterPro" id="IPR015915">
    <property type="entry name" value="Kelch-typ_b-propeller"/>
</dbReference>
<gene>
    <name evidence="1" type="ORF">KIPB_009145</name>
</gene>
<dbReference type="EMBL" id="BDIP01003020">
    <property type="protein sequence ID" value="GIQ87160.1"/>
    <property type="molecule type" value="Genomic_DNA"/>
</dbReference>
<keyword evidence="2" id="KW-1185">Reference proteome</keyword>
<comment type="caution">
    <text evidence="1">The sequence shown here is derived from an EMBL/GenBank/DDBJ whole genome shotgun (WGS) entry which is preliminary data.</text>
</comment>
<proteinExistence type="predicted"/>
<dbReference type="AlphaFoldDB" id="A0A9K3D3W2"/>
<reference evidence="1 2" key="1">
    <citation type="journal article" date="2018" name="PLoS ONE">
        <title>The draft genome of Kipferlia bialata reveals reductive genome evolution in fornicate parasites.</title>
        <authorList>
            <person name="Tanifuji G."/>
            <person name="Takabayashi S."/>
            <person name="Kume K."/>
            <person name="Takagi M."/>
            <person name="Nakayama T."/>
            <person name="Kamikawa R."/>
            <person name="Inagaki Y."/>
            <person name="Hashimoto T."/>
        </authorList>
    </citation>
    <scope>NUCLEOTIDE SEQUENCE [LARGE SCALE GENOMIC DNA]</scope>
    <source>
        <strain evidence="1">NY0173</strain>
    </source>
</reference>
<evidence type="ECO:0000313" key="2">
    <source>
        <dbReference type="Proteomes" id="UP000265618"/>
    </source>
</evidence>
<evidence type="ECO:0008006" key="3">
    <source>
        <dbReference type="Google" id="ProtNLM"/>
    </source>
</evidence>
<dbReference type="Gene3D" id="2.120.10.80">
    <property type="entry name" value="Kelch-type beta propeller"/>
    <property type="match status" value="1"/>
</dbReference>
<organism evidence="1 2">
    <name type="scientific">Kipferlia bialata</name>
    <dbReference type="NCBI Taxonomy" id="797122"/>
    <lineage>
        <taxon>Eukaryota</taxon>
        <taxon>Metamonada</taxon>
        <taxon>Carpediemonas-like organisms</taxon>
        <taxon>Kipferlia</taxon>
    </lineage>
</organism>
<dbReference type="Proteomes" id="UP000265618">
    <property type="component" value="Unassembled WGS sequence"/>
</dbReference>
<sequence length="421" mass="47307">MTKTVPVLGNSNDAPDRHQSRTVVLNTHHWMCQSKWICQLRDTSVLRVVPDLSFVSRGVSFPLVPLAFTSPTTLLCKPSINTLEDLESACVCELTLPSEGSGADTGSICSGRELALAPSFLLKGDCHTLHHGGSLYISQREEWSITDPYFVRYDIDTRQWTQLEWGVPCHETLGAFALEGSLYYICRDAEKNNTCHRYVTDTHEWVEVALPERGSPLRDGKRPVATAVTSDGVVHLITQSTVRVGGSGRRRTLSDYCHYTFSAETGFVPVDTYREEETPARTDLTAVPFGRHILLAGARPFDEYSSAMTRANKTLDEMRREGRNVMKSKARRTLDTLAYTPSSQLVLDTVTGEWLTDWEVPKGLSHASVLHNRERGGMVYIQHDNNMAPDRELGRELHYAECDNRILYPSPSMLWARVKDM</sequence>
<dbReference type="SUPFAM" id="SSF50965">
    <property type="entry name" value="Galactose oxidase, central domain"/>
    <property type="match status" value="1"/>
</dbReference>
<evidence type="ECO:0000313" key="1">
    <source>
        <dbReference type="EMBL" id="GIQ87160.1"/>
    </source>
</evidence>
<accession>A0A9K3D3W2</accession>
<name>A0A9K3D3W2_9EUKA</name>
<dbReference type="InterPro" id="IPR011043">
    <property type="entry name" value="Gal_Oxase/kelch_b-propeller"/>
</dbReference>